<reference evidence="1 2" key="1">
    <citation type="submission" date="2018-08" db="EMBL/GenBank/DDBJ databases">
        <title>Aphanomyces genome sequencing and annotation.</title>
        <authorList>
            <person name="Minardi D."/>
            <person name="Oidtmann B."/>
            <person name="Van Der Giezen M."/>
            <person name="Studholme D.J."/>
        </authorList>
    </citation>
    <scope>NUCLEOTIDE SEQUENCE [LARGE SCALE GENOMIC DNA]</scope>
    <source>
        <strain evidence="1 2">Da</strain>
    </source>
</reference>
<organism evidence="1 2">
    <name type="scientific">Aphanomyces astaci</name>
    <name type="common">Crayfish plague agent</name>
    <dbReference type="NCBI Taxonomy" id="112090"/>
    <lineage>
        <taxon>Eukaryota</taxon>
        <taxon>Sar</taxon>
        <taxon>Stramenopiles</taxon>
        <taxon>Oomycota</taxon>
        <taxon>Saprolegniomycetes</taxon>
        <taxon>Saprolegniales</taxon>
        <taxon>Verrucalvaceae</taxon>
        <taxon>Aphanomyces</taxon>
    </lineage>
</organism>
<dbReference type="EMBL" id="QUTH01005034">
    <property type="protein sequence ID" value="RHZ11131.1"/>
    <property type="molecule type" value="Genomic_DNA"/>
</dbReference>
<dbReference type="AlphaFoldDB" id="A0A418EE52"/>
<accession>A0A418EE52</accession>
<dbReference type="Proteomes" id="UP000285430">
    <property type="component" value="Unassembled WGS sequence"/>
</dbReference>
<evidence type="ECO:0000313" key="2">
    <source>
        <dbReference type="Proteomes" id="UP000285430"/>
    </source>
</evidence>
<proteinExistence type="predicted"/>
<evidence type="ECO:0000313" key="1">
    <source>
        <dbReference type="EMBL" id="RHZ11131.1"/>
    </source>
</evidence>
<name>A0A418EE52_APHAT</name>
<protein>
    <submittedName>
        <fullName evidence="1">Uncharacterized protein</fullName>
    </submittedName>
</protein>
<comment type="caution">
    <text evidence="1">The sequence shown here is derived from an EMBL/GenBank/DDBJ whole genome shotgun (WGS) entry which is preliminary data.</text>
</comment>
<gene>
    <name evidence="1" type="ORF">DYB37_012948</name>
</gene>
<dbReference type="VEuPathDB" id="FungiDB:H257_18887"/>
<sequence length="102" mass="10961">MTPDNQTRLVEGIGSTIDLSVAEATAVQKALEEQVTQTSSHWRNLEDASLARKSRLSKTKPCRPMVAPSKILCESPMMSDAHIGFSSEVDLAGCCQIRGSGV</sequence>